<proteinExistence type="predicted"/>
<evidence type="ECO:0000256" key="1">
    <source>
        <dbReference type="ARBA" id="ARBA00023015"/>
    </source>
</evidence>
<organism evidence="5 6">
    <name type="scientific">Clostridium saccharobutylicum</name>
    <dbReference type="NCBI Taxonomy" id="169679"/>
    <lineage>
        <taxon>Bacteria</taxon>
        <taxon>Bacillati</taxon>
        <taxon>Bacillota</taxon>
        <taxon>Clostridia</taxon>
        <taxon>Eubacteriales</taxon>
        <taxon>Clostridiaceae</taxon>
        <taxon>Clostridium</taxon>
    </lineage>
</organism>
<dbReference type="AlphaFoldDB" id="A0A1S8NHR2"/>
<dbReference type="InterPro" id="IPR036388">
    <property type="entry name" value="WH-like_DNA-bd_sf"/>
</dbReference>
<evidence type="ECO:0000256" key="3">
    <source>
        <dbReference type="ARBA" id="ARBA00023163"/>
    </source>
</evidence>
<dbReference type="Proteomes" id="UP000191154">
    <property type="component" value="Unassembled WGS sequence"/>
</dbReference>
<dbReference type="STRING" id="169679.CSACC_35930"/>
<dbReference type="Pfam" id="PF01047">
    <property type="entry name" value="MarR"/>
    <property type="match status" value="1"/>
</dbReference>
<dbReference type="EMBL" id="LZYZ01000001">
    <property type="protein sequence ID" value="OOM15948.1"/>
    <property type="molecule type" value="Genomic_DNA"/>
</dbReference>
<dbReference type="GO" id="GO:0003677">
    <property type="term" value="F:DNA binding"/>
    <property type="evidence" value="ECO:0007669"/>
    <property type="project" value="UniProtKB-KW"/>
</dbReference>
<keyword evidence="3" id="KW-0804">Transcription</keyword>
<reference evidence="5 6" key="1">
    <citation type="submission" date="2016-05" db="EMBL/GenBank/DDBJ databases">
        <title>Microbial solvent formation.</title>
        <authorList>
            <person name="Poehlein A."/>
            <person name="Montoya Solano J.D."/>
            <person name="Flitsch S."/>
            <person name="Krabben P."/>
            <person name="Duerre P."/>
            <person name="Daniel R."/>
        </authorList>
    </citation>
    <scope>NUCLEOTIDE SEQUENCE [LARGE SCALE GENOMIC DNA]</scope>
    <source>
        <strain evidence="5 6">L1-8</strain>
    </source>
</reference>
<dbReference type="InterPro" id="IPR000835">
    <property type="entry name" value="HTH_MarR-typ"/>
</dbReference>
<accession>A0A1S8NHR2</accession>
<dbReference type="InterPro" id="IPR052067">
    <property type="entry name" value="Metal_resp_HTH_trans_reg"/>
</dbReference>
<gene>
    <name evidence="5" type="ORF">CLOSAC_02190</name>
</gene>
<dbReference type="InterPro" id="IPR036390">
    <property type="entry name" value="WH_DNA-bd_sf"/>
</dbReference>
<feature type="domain" description="HTH marR-type" evidence="4">
    <location>
        <begin position="4"/>
        <end position="141"/>
    </location>
</feature>
<dbReference type="GO" id="GO:0003700">
    <property type="term" value="F:DNA-binding transcription factor activity"/>
    <property type="evidence" value="ECO:0007669"/>
    <property type="project" value="InterPro"/>
</dbReference>
<evidence type="ECO:0000313" key="5">
    <source>
        <dbReference type="EMBL" id="OOM15948.1"/>
    </source>
</evidence>
<evidence type="ECO:0000259" key="4">
    <source>
        <dbReference type="PROSITE" id="PS50995"/>
    </source>
</evidence>
<dbReference type="RefSeq" id="WP_077863715.1">
    <property type="nucleotide sequence ID" value="NZ_LZYZ01000001.1"/>
</dbReference>
<dbReference type="PROSITE" id="PS50995">
    <property type="entry name" value="HTH_MARR_2"/>
    <property type="match status" value="1"/>
</dbReference>
<dbReference type="PANTHER" id="PTHR35790:SF4">
    <property type="entry name" value="HTH-TYPE TRANSCRIPTIONAL REGULATOR PCHR"/>
    <property type="match status" value="1"/>
</dbReference>
<evidence type="ECO:0000256" key="2">
    <source>
        <dbReference type="ARBA" id="ARBA00023125"/>
    </source>
</evidence>
<dbReference type="SMART" id="SM00347">
    <property type="entry name" value="HTH_MARR"/>
    <property type="match status" value="1"/>
</dbReference>
<dbReference type="Gene3D" id="1.10.10.10">
    <property type="entry name" value="Winged helix-like DNA-binding domain superfamily/Winged helix DNA-binding domain"/>
    <property type="match status" value="1"/>
</dbReference>
<comment type="caution">
    <text evidence="5">The sequence shown here is derived from an EMBL/GenBank/DDBJ whole genome shotgun (WGS) entry which is preliminary data.</text>
</comment>
<protein>
    <submittedName>
        <fullName evidence="5">MarR family protein</fullName>
    </submittedName>
</protein>
<evidence type="ECO:0000313" key="6">
    <source>
        <dbReference type="Proteomes" id="UP000191154"/>
    </source>
</evidence>
<keyword evidence="2" id="KW-0238">DNA-binding</keyword>
<name>A0A1S8NHR2_CLOSA</name>
<sequence>MSYSELLLSQFAELFEKRDALDKLNSREILHNYGHSEIHCIHLIGKLEEPNVTKISLKLAMAKSSISRIVKKLLDNKDIESYQVECNKKEIYYKLTPKGQELFDEHLKIHSSGRSIDKKFFEEFDDNDSHIVSEFLSKYNKHLEVQIEKLK</sequence>
<dbReference type="SUPFAM" id="SSF46785">
    <property type="entry name" value="Winged helix' DNA-binding domain"/>
    <property type="match status" value="1"/>
</dbReference>
<dbReference type="PANTHER" id="PTHR35790">
    <property type="entry name" value="HTH-TYPE TRANSCRIPTIONAL REGULATOR PCHR"/>
    <property type="match status" value="1"/>
</dbReference>
<keyword evidence="1" id="KW-0805">Transcription regulation</keyword>